<dbReference type="InterPro" id="IPR003594">
    <property type="entry name" value="HATPase_dom"/>
</dbReference>
<sequence length="460" mass="52286">MSCIVIRKLRSAFCLGDREGLAFKLFSSFALSLFIILLLQHLAEAAMIRGLLHIPEKIKTEMVELSYQAEVNIQAGDMDELADWERGQKYYLFVLDHNQQVISGRDMHPHFEFKLQFARDIDTIFDNKVNQPIIALPLRTGHTLVIQFPYERHPARYFTYYFTIIQVVIAGLILGALSLLLARYLQTPLNKLKIASHRLAEGDFSVRVGREVGDTVTEFTALANSFDHMTRRINVLSEKQKYLIRDVSHELKTPLARHDLALHLLRRKLPQEYHGLLTRLERESTEMNMLVSEILEYSRLENASYQLKLHPTDLSCLCVLQVEKMQDALMEHQTLCYTAASVEQLALVDRGLILRILNNLIGNAIKYAGEQANIRVSVSATENNELELWVEDDGPGISPQCIETIFDPFTRVQSSREKQSGGYGLGLAIVKEAASIMNGRVGAENLTNGFRVRVKLPTTF</sequence>
<proteinExistence type="predicted"/>
<dbReference type="PRINTS" id="PR00344">
    <property type="entry name" value="BCTRLSENSOR"/>
</dbReference>
<protein>
    <recommendedName>
        <fullName evidence="3">histidine kinase</fullName>
        <ecNumber evidence="3">2.7.13.3</ecNumber>
    </recommendedName>
</protein>
<keyword evidence="4" id="KW-1003">Cell membrane</keyword>
<dbReference type="InterPro" id="IPR003660">
    <property type="entry name" value="HAMP_dom"/>
</dbReference>
<keyword evidence="6" id="KW-0808">Transferase</keyword>
<evidence type="ECO:0000256" key="10">
    <source>
        <dbReference type="SAM" id="Phobius"/>
    </source>
</evidence>
<comment type="catalytic activity">
    <reaction evidence="1">
        <text>ATP + protein L-histidine = ADP + protein N-phospho-L-histidine.</text>
        <dbReference type="EC" id="2.7.13.3"/>
    </reaction>
</comment>
<evidence type="ECO:0000256" key="7">
    <source>
        <dbReference type="ARBA" id="ARBA00022741"/>
    </source>
</evidence>
<keyword evidence="10" id="KW-0812">Transmembrane</keyword>
<dbReference type="SMART" id="SM00304">
    <property type="entry name" value="HAMP"/>
    <property type="match status" value="1"/>
</dbReference>
<keyword evidence="8 13" id="KW-0418">Kinase</keyword>
<evidence type="ECO:0000256" key="3">
    <source>
        <dbReference type="ARBA" id="ARBA00012438"/>
    </source>
</evidence>
<feature type="domain" description="HAMP" evidence="12">
    <location>
        <begin position="183"/>
        <end position="238"/>
    </location>
</feature>
<evidence type="ECO:0000256" key="5">
    <source>
        <dbReference type="ARBA" id="ARBA00022553"/>
    </source>
</evidence>
<dbReference type="OrthoDB" id="9804645at2"/>
<evidence type="ECO:0000256" key="9">
    <source>
        <dbReference type="ARBA" id="ARBA00022840"/>
    </source>
</evidence>
<evidence type="ECO:0000256" key="8">
    <source>
        <dbReference type="ARBA" id="ARBA00022777"/>
    </source>
</evidence>
<feature type="transmembrane region" description="Helical" evidence="10">
    <location>
        <begin position="158"/>
        <end position="182"/>
    </location>
</feature>
<dbReference type="Gene3D" id="1.10.287.130">
    <property type="match status" value="1"/>
</dbReference>
<dbReference type="InterPro" id="IPR050980">
    <property type="entry name" value="2C_sensor_his_kinase"/>
</dbReference>
<dbReference type="Gene3D" id="3.30.565.10">
    <property type="entry name" value="Histidine kinase-like ATPase, C-terminal domain"/>
    <property type="match status" value="1"/>
</dbReference>
<reference evidence="13 14" key="1">
    <citation type="submission" date="2013-05" db="EMBL/GenBank/DDBJ databases">
        <title>Complete genome sequence of the lipase-producing bacterium Photobacterium gaetbulicola Gung47.</title>
        <authorList>
            <person name="Kim Y.-O."/>
        </authorList>
    </citation>
    <scope>NUCLEOTIDE SEQUENCE [LARGE SCALE GENOMIC DNA]</scope>
    <source>
        <strain evidence="13 14">Gung47</strain>
    </source>
</reference>
<dbReference type="InterPro" id="IPR036890">
    <property type="entry name" value="HATPase_C_sf"/>
</dbReference>
<gene>
    <name evidence="13" type="ORF">H744_1c0892</name>
</gene>
<dbReference type="SUPFAM" id="SSF47384">
    <property type="entry name" value="Homodimeric domain of signal transducing histidine kinase"/>
    <property type="match status" value="1"/>
</dbReference>
<dbReference type="CDD" id="cd06225">
    <property type="entry name" value="HAMP"/>
    <property type="match status" value="1"/>
</dbReference>
<dbReference type="InterPro" id="IPR003661">
    <property type="entry name" value="HisK_dim/P_dom"/>
</dbReference>
<dbReference type="PROSITE" id="PS50109">
    <property type="entry name" value="HIS_KIN"/>
    <property type="match status" value="1"/>
</dbReference>
<dbReference type="EMBL" id="CP005973">
    <property type="protein sequence ID" value="AJR05917.1"/>
    <property type="molecule type" value="Genomic_DNA"/>
</dbReference>
<dbReference type="SMART" id="SM00388">
    <property type="entry name" value="HisKA"/>
    <property type="match status" value="1"/>
</dbReference>
<keyword evidence="10" id="KW-1133">Transmembrane helix</keyword>
<dbReference type="InterPro" id="IPR004358">
    <property type="entry name" value="Sig_transdc_His_kin-like_C"/>
</dbReference>
<dbReference type="AlphaFoldDB" id="A0A0C5WIC6"/>
<dbReference type="CDD" id="cd00082">
    <property type="entry name" value="HisKA"/>
    <property type="match status" value="1"/>
</dbReference>
<dbReference type="KEGG" id="pgb:H744_1c0892"/>
<dbReference type="EC" id="2.7.13.3" evidence="3"/>
<dbReference type="GO" id="GO:0000155">
    <property type="term" value="F:phosphorelay sensor kinase activity"/>
    <property type="evidence" value="ECO:0007669"/>
    <property type="project" value="InterPro"/>
</dbReference>
<dbReference type="Proteomes" id="UP000032303">
    <property type="component" value="Chromosome 1"/>
</dbReference>
<evidence type="ECO:0000256" key="1">
    <source>
        <dbReference type="ARBA" id="ARBA00000085"/>
    </source>
</evidence>
<dbReference type="Pfam" id="PF00672">
    <property type="entry name" value="HAMP"/>
    <property type="match status" value="1"/>
</dbReference>
<evidence type="ECO:0000259" key="12">
    <source>
        <dbReference type="PROSITE" id="PS50885"/>
    </source>
</evidence>
<dbReference type="InterPro" id="IPR031930">
    <property type="entry name" value="HK_sensor"/>
</dbReference>
<accession>A0A0C5WIC6</accession>
<dbReference type="Gene3D" id="6.10.340.10">
    <property type="match status" value="1"/>
</dbReference>
<evidence type="ECO:0000256" key="2">
    <source>
        <dbReference type="ARBA" id="ARBA00004651"/>
    </source>
</evidence>
<keyword evidence="9" id="KW-0067">ATP-binding</keyword>
<evidence type="ECO:0000313" key="13">
    <source>
        <dbReference type="EMBL" id="AJR05917.1"/>
    </source>
</evidence>
<evidence type="ECO:0000313" key="14">
    <source>
        <dbReference type="Proteomes" id="UP000032303"/>
    </source>
</evidence>
<evidence type="ECO:0000256" key="6">
    <source>
        <dbReference type="ARBA" id="ARBA00022679"/>
    </source>
</evidence>
<comment type="subcellular location">
    <subcellularLocation>
        <location evidence="2">Cell membrane</location>
        <topology evidence="2">Multi-pass membrane protein</topology>
    </subcellularLocation>
</comment>
<dbReference type="InterPro" id="IPR005467">
    <property type="entry name" value="His_kinase_dom"/>
</dbReference>
<evidence type="ECO:0000256" key="4">
    <source>
        <dbReference type="ARBA" id="ARBA00022475"/>
    </source>
</evidence>
<dbReference type="GO" id="GO:0005524">
    <property type="term" value="F:ATP binding"/>
    <property type="evidence" value="ECO:0007669"/>
    <property type="project" value="UniProtKB-KW"/>
</dbReference>
<dbReference type="SUPFAM" id="SSF158472">
    <property type="entry name" value="HAMP domain-like"/>
    <property type="match status" value="1"/>
</dbReference>
<name>A0A0C5WIC6_9GAMM</name>
<dbReference type="InterPro" id="IPR036097">
    <property type="entry name" value="HisK_dim/P_sf"/>
</dbReference>
<dbReference type="PANTHER" id="PTHR44936">
    <property type="entry name" value="SENSOR PROTEIN CREC"/>
    <property type="match status" value="1"/>
</dbReference>
<feature type="transmembrane region" description="Helical" evidence="10">
    <location>
        <begin position="21"/>
        <end position="43"/>
    </location>
</feature>
<dbReference type="PROSITE" id="PS50885">
    <property type="entry name" value="HAMP"/>
    <property type="match status" value="1"/>
</dbReference>
<dbReference type="GO" id="GO:0005886">
    <property type="term" value="C:plasma membrane"/>
    <property type="evidence" value="ECO:0007669"/>
    <property type="project" value="UniProtKB-SubCell"/>
</dbReference>
<keyword evidence="5" id="KW-0597">Phosphoprotein</keyword>
<dbReference type="STRING" id="658445.H744_1c0892"/>
<feature type="domain" description="Histidine kinase" evidence="11">
    <location>
        <begin position="246"/>
        <end position="460"/>
    </location>
</feature>
<dbReference type="Pfam" id="PF00512">
    <property type="entry name" value="HisKA"/>
    <property type="match status" value="1"/>
</dbReference>
<dbReference type="HOGENOM" id="CLU_000445_89_27_6"/>
<dbReference type="PATRIC" id="fig|658445.3.peg.967"/>
<dbReference type="PANTHER" id="PTHR44936:SF10">
    <property type="entry name" value="SENSOR PROTEIN RSTB"/>
    <property type="match status" value="1"/>
</dbReference>
<dbReference type="SUPFAM" id="SSF55874">
    <property type="entry name" value="ATPase domain of HSP90 chaperone/DNA topoisomerase II/histidine kinase"/>
    <property type="match status" value="1"/>
</dbReference>
<dbReference type="CDD" id="cd00075">
    <property type="entry name" value="HATPase"/>
    <property type="match status" value="1"/>
</dbReference>
<keyword evidence="7" id="KW-0547">Nucleotide-binding</keyword>
<dbReference type="Pfam" id="PF02518">
    <property type="entry name" value="HATPase_c"/>
    <property type="match status" value="1"/>
</dbReference>
<dbReference type="InterPro" id="IPR038428">
    <property type="entry name" value="HK_sensor_dom_sf"/>
</dbReference>
<dbReference type="Pfam" id="PF16750">
    <property type="entry name" value="HK_sensor"/>
    <property type="match status" value="1"/>
</dbReference>
<keyword evidence="10" id="KW-0472">Membrane</keyword>
<organism evidence="13 14">
    <name type="scientific">Photobacterium gaetbulicola Gung47</name>
    <dbReference type="NCBI Taxonomy" id="658445"/>
    <lineage>
        <taxon>Bacteria</taxon>
        <taxon>Pseudomonadati</taxon>
        <taxon>Pseudomonadota</taxon>
        <taxon>Gammaproteobacteria</taxon>
        <taxon>Vibrionales</taxon>
        <taxon>Vibrionaceae</taxon>
        <taxon>Photobacterium</taxon>
    </lineage>
</organism>
<keyword evidence="14" id="KW-1185">Reference proteome</keyword>
<dbReference type="Gene3D" id="3.30.450.170">
    <property type="entry name" value="Two-component histidine kinase, sensor domain"/>
    <property type="match status" value="1"/>
</dbReference>
<dbReference type="SMART" id="SM00387">
    <property type="entry name" value="HATPase_c"/>
    <property type="match status" value="1"/>
</dbReference>
<evidence type="ECO:0000259" key="11">
    <source>
        <dbReference type="PROSITE" id="PS50109"/>
    </source>
</evidence>